<dbReference type="Proteomes" id="UP000053612">
    <property type="component" value="Unassembled WGS sequence"/>
</dbReference>
<comment type="caution">
    <text evidence="3">The sequence shown here is derived from an EMBL/GenBank/DDBJ whole genome shotgun (WGS) entry which is preliminary data.</text>
</comment>
<evidence type="ECO:0000313" key="3">
    <source>
        <dbReference type="EMBL" id="GAM79160.1"/>
    </source>
</evidence>
<dbReference type="SMR" id="A0A0A7T2H6"/>
<evidence type="ECO:0000313" key="5">
    <source>
        <dbReference type="Proteomes" id="UP000031847"/>
    </source>
</evidence>
<name>A0A0A7T2H6_LACLL</name>
<reference evidence="3 5" key="1">
    <citation type="submission" date="2015-01" db="EMBL/GenBank/DDBJ databases">
        <title>Lactococcus lactis subsp.lactis JCM 5805 whole genome shotgun sequence.</title>
        <authorList>
            <person name="Fujii T."/>
            <person name="Tomita Y."/>
            <person name="Ikushima S."/>
            <person name="Fujiwara D."/>
        </authorList>
    </citation>
    <scope>NUCLEOTIDE SEQUENCE [LARGE SCALE GENOMIC DNA]</scope>
    <source>
        <strain evidence="3 5">JCM 5805</strain>
    </source>
</reference>
<dbReference type="Proteomes" id="UP000031847">
    <property type="component" value="Unassembled WGS sequence"/>
</dbReference>
<proteinExistence type="predicted"/>
<dbReference type="MEROPS" id="S12.950"/>
<gene>
    <name evidence="3" type="ORF">JCM5805K_0265</name>
    <name evidence="4" type="ORF">LMG9449_2781</name>
</gene>
<dbReference type="InterPro" id="IPR050789">
    <property type="entry name" value="Diverse_Enzym_Activities"/>
</dbReference>
<dbReference type="PATRIC" id="fig|1360.100.peg.467"/>
<reference evidence="4" key="3">
    <citation type="journal article" date="2017" name="Genome Announc.">
        <title>Draft Genome Sequences of 24 Lactococcus lactis Strains.</title>
        <authorList>
            <person name="Backus L."/>
            <person name="Wels M."/>
            <person name="Boekhorst J."/>
            <person name="Dijkstra A.R."/>
            <person name="Beerthuyzen M."/>
            <person name="Kelly W.J."/>
            <person name="Siezen R.J."/>
            <person name="van Hijum S.A."/>
            <person name="Bachmann H."/>
        </authorList>
    </citation>
    <scope>NUCLEOTIDE SEQUENCE</scope>
    <source>
        <strain evidence="4">LMG9447</strain>
    </source>
</reference>
<protein>
    <submittedName>
        <fullName evidence="3">Beta-lactamase class C and other penicillin binding proteins</fullName>
    </submittedName>
    <submittedName>
        <fullName evidence="4">Putative esterase</fullName>
    </submittedName>
</protein>
<dbReference type="Pfam" id="PF00144">
    <property type="entry name" value="Beta-lactamase"/>
    <property type="match status" value="1"/>
</dbReference>
<dbReference type="Gene3D" id="3.40.710.10">
    <property type="entry name" value="DD-peptidase/beta-lactamase superfamily"/>
    <property type="match status" value="1"/>
</dbReference>
<dbReference type="SUPFAM" id="SSF56601">
    <property type="entry name" value="beta-lactamase/transpeptidase-like"/>
    <property type="match status" value="1"/>
</dbReference>
<evidence type="ECO:0000313" key="4">
    <source>
        <dbReference type="EMBL" id="KSU13811.1"/>
    </source>
</evidence>
<reference evidence="6" key="2">
    <citation type="submission" date="2015-10" db="EMBL/GenBank/DDBJ databases">
        <title>Draft Genome Sequences of 11 Lactococcus lactis subspecies cremoris strains.</title>
        <authorList>
            <person name="Wels M."/>
            <person name="Backus L."/>
            <person name="Boekhorst J."/>
            <person name="Dijkstra A."/>
            <person name="Beerthuizen M."/>
            <person name="Kelly W."/>
            <person name="Siezen R."/>
            <person name="Bachmann H."/>
            <person name="Van Hijum S."/>
        </authorList>
    </citation>
    <scope>NUCLEOTIDE SEQUENCE [LARGE SCALE GENOMIC DNA]</scope>
    <source>
        <strain evidence="6">LMG9449</strain>
    </source>
</reference>
<dbReference type="AlphaFoldDB" id="A0A0A7T2H6"/>
<sequence>MKNQQEFLKIIEDYIECDVFPGVNFAIIEGEKVEEYLLGNSAIYPETIKLTQGKKWDLASLTKVVGTGTAVINLVLAGKLEIDAPLQKYYSKFTDRSVSLRQLLTHTSGIDPFIKNRDKLNAKELTEAINQIKVTDNKTFKYTDINFILLGFLLEEYYGESLDKIFYKQVFEDWKMTDTSFGPVENAVPTSQNIPVGTVHDPKAQVLKNHCGSAGLFSTMSDLILFSQAYFQEEKYLKLTKNYADGDKKRSLAWDLLGSNDDWLLHTGYTGTFLLINPRIKKAVVFLSNRVHLKDNREKWIEERDFLIKFLISHLTLDQDLNKKNCTV</sequence>
<dbReference type="GO" id="GO:0016787">
    <property type="term" value="F:hydrolase activity"/>
    <property type="evidence" value="ECO:0007669"/>
    <property type="project" value="UniProtKB-KW"/>
</dbReference>
<dbReference type="InterPro" id="IPR012338">
    <property type="entry name" value="Beta-lactam/transpept-like"/>
</dbReference>
<dbReference type="InterPro" id="IPR001466">
    <property type="entry name" value="Beta-lactam-related"/>
</dbReference>
<feature type="domain" description="Beta-lactamase-related" evidence="2">
    <location>
        <begin position="11"/>
        <end position="303"/>
    </location>
</feature>
<keyword evidence="1" id="KW-0378">Hydrolase</keyword>
<dbReference type="PANTHER" id="PTHR43283">
    <property type="entry name" value="BETA-LACTAMASE-RELATED"/>
    <property type="match status" value="1"/>
</dbReference>
<dbReference type="EMBL" id="LKLS01000225">
    <property type="protein sequence ID" value="KSU13811.1"/>
    <property type="molecule type" value="Genomic_DNA"/>
</dbReference>
<dbReference type="RefSeq" id="WP_012898586.1">
    <property type="nucleotide sequence ID" value="NZ_BAABQR010000004.1"/>
</dbReference>
<evidence type="ECO:0000256" key="1">
    <source>
        <dbReference type="ARBA" id="ARBA00022801"/>
    </source>
</evidence>
<evidence type="ECO:0000313" key="6">
    <source>
        <dbReference type="Proteomes" id="UP000053612"/>
    </source>
</evidence>
<accession>A0A0A7T2H6</accession>
<dbReference type="EMBL" id="BBSI01000009">
    <property type="protein sequence ID" value="GAM79160.1"/>
    <property type="molecule type" value="Genomic_DNA"/>
</dbReference>
<organism evidence="3 5">
    <name type="scientific">Lactococcus lactis subsp. lactis</name>
    <name type="common">Streptococcus lactis</name>
    <dbReference type="NCBI Taxonomy" id="1360"/>
    <lineage>
        <taxon>Bacteria</taxon>
        <taxon>Bacillati</taxon>
        <taxon>Bacillota</taxon>
        <taxon>Bacilli</taxon>
        <taxon>Lactobacillales</taxon>
        <taxon>Streptococcaceae</taxon>
        <taxon>Lactococcus</taxon>
    </lineage>
</organism>
<evidence type="ECO:0000259" key="2">
    <source>
        <dbReference type="Pfam" id="PF00144"/>
    </source>
</evidence>
<dbReference type="PANTHER" id="PTHR43283:SF11">
    <property type="entry name" value="BETA-LACTAMASE-RELATED DOMAIN-CONTAINING PROTEIN"/>
    <property type="match status" value="1"/>
</dbReference>